<comment type="caution">
    <text evidence="2">The sequence shown here is derived from an EMBL/GenBank/DDBJ whole genome shotgun (WGS) entry which is preliminary data.</text>
</comment>
<organism evidence="2">
    <name type="scientific">Tanacetum cinerariifolium</name>
    <name type="common">Dalmatian daisy</name>
    <name type="synonym">Chrysanthemum cinerariifolium</name>
    <dbReference type="NCBI Taxonomy" id="118510"/>
    <lineage>
        <taxon>Eukaryota</taxon>
        <taxon>Viridiplantae</taxon>
        <taxon>Streptophyta</taxon>
        <taxon>Embryophyta</taxon>
        <taxon>Tracheophyta</taxon>
        <taxon>Spermatophyta</taxon>
        <taxon>Magnoliopsida</taxon>
        <taxon>eudicotyledons</taxon>
        <taxon>Gunneridae</taxon>
        <taxon>Pentapetalae</taxon>
        <taxon>asterids</taxon>
        <taxon>campanulids</taxon>
        <taxon>Asterales</taxon>
        <taxon>Asteraceae</taxon>
        <taxon>Asteroideae</taxon>
        <taxon>Anthemideae</taxon>
        <taxon>Anthemidinae</taxon>
        <taxon>Tanacetum</taxon>
    </lineage>
</organism>
<protein>
    <submittedName>
        <fullName evidence="2">Uncharacterized protein</fullName>
    </submittedName>
</protein>
<dbReference type="AlphaFoldDB" id="A0A699IC13"/>
<gene>
    <name evidence="2" type="ORF">Tci_509658</name>
</gene>
<sequence>MDFESNLMEDVRGIEELQPLAARTAPPPSDHTHTLPNPTPVSPLTDKEFMASKPSDTRITSSHSIAHQTPPHPEATSLSPSSFRKRYRYSYETPSPSYETPSPSSSLTLPIRKRYRGTSKLIDDTKDESSDLDTMREGLEDGGPGLKEQEEEEASPEGQKRAVPIMDTAADEPLGFGYWGLRRQQQRVKDTLTPRPRVRATWLDHVDGTVYTGIPIDVSPVCVPIQTPPSLEWSSGSLLVSPSSLAVPTPVASPVTTPATTIAVGKDEFLEVGAQLELYGAYYHLHCLRVMIGISESCIPGRGRLRKRSFHIAKG</sequence>
<feature type="compositionally biased region" description="Basic and acidic residues" evidence="1">
    <location>
        <begin position="121"/>
        <end position="139"/>
    </location>
</feature>
<reference evidence="2" key="1">
    <citation type="journal article" date="2019" name="Sci. Rep.">
        <title>Draft genome of Tanacetum cinerariifolium, the natural source of mosquito coil.</title>
        <authorList>
            <person name="Yamashiro T."/>
            <person name="Shiraishi A."/>
            <person name="Satake H."/>
            <person name="Nakayama K."/>
        </authorList>
    </citation>
    <scope>NUCLEOTIDE SEQUENCE</scope>
</reference>
<accession>A0A699IC13</accession>
<evidence type="ECO:0000313" key="2">
    <source>
        <dbReference type="EMBL" id="GEZ37685.1"/>
    </source>
</evidence>
<dbReference type="EMBL" id="BKCJ010271583">
    <property type="protein sequence ID" value="GEZ37685.1"/>
    <property type="molecule type" value="Genomic_DNA"/>
</dbReference>
<proteinExistence type="predicted"/>
<feature type="region of interest" description="Disordered" evidence="1">
    <location>
        <begin position="118"/>
        <end position="160"/>
    </location>
</feature>
<evidence type="ECO:0000256" key="1">
    <source>
        <dbReference type="SAM" id="MobiDB-lite"/>
    </source>
</evidence>
<name>A0A699IC13_TANCI</name>
<feature type="compositionally biased region" description="Polar residues" evidence="1">
    <location>
        <begin position="57"/>
        <end position="67"/>
    </location>
</feature>
<feature type="region of interest" description="Disordered" evidence="1">
    <location>
        <begin position="1"/>
        <end position="82"/>
    </location>
</feature>